<sequence>MKFRNIAYLVMTFGCLTTAALATEMSIENNPGELAASITGQLNAPKGIVVLLHGCGQDSKSFAQNSGFLDESKKRSVAILNIEQNKNNNVQACFNWFSEQDNKSDSGELASIEHFITKAQNKYPDVPTYLVGLSAGGAMASAVLLQKPDLFDGAAIVAGIPYPCANNLIQAIACMKSGSSMSVSELAKPFTKKSNEQWPSLLIFTGDNDVIVNAKNSQQMAEQYAAIVGASPVKSQASKPTSGITQTTWQTGKNKNAISLYSYSQLGHGIPVTLEESEPSLPAFYLPTKRGVASIVMDTWF</sequence>
<evidence type="ECO:0000313" key="4">
    <source>
        <dbReference type="EMBL" id="MUH71184.1"/>
    </source>
</evidence>
<proteinExistence type="predicted"/>
<dbReference type="Pfam" id="PF10503">
    <property type="entry name" value="Esterase_PHB"/>
    <property type="match status" value="1"/>
</dbReference>
<dbReference type="AlphaFoldDB" id="A0A6N8F4U8"/>
<keyword evidence="5" id="KW-1185">Reference proteome</keyword>
<evidence type="ECO:0000256" key="1">
    <source>
        <dbReference type="ARBA" id="ARBA00022729"/>
    </source>
</evidence>
<evidence type="ECO:0000256" key="3">
    <source>
        <dbReference type="SAM" id="SignalP"/>
    </source>
</evidence>
<dbReference type="InterPro" id="IPR029058">
    <property type="entry name" value="AB_hydrolase_fold"/>
</dbReference>
<evidence type="ECO:0000313" key="5">
    <source>
        <dbReference type="Proteomes" id="UP000439994"/>
    </source>
</evidence>
<dbReference type="PANTHER" id="PTHR43037:SF1">
    <property type="entry name" value="BLL1128 PROTEIN"/>
    <property type="match status" value="1"/>
</dbReference>
<dbReference type="EMBL" id="WOCD01000001">
    <property type="protein sequence ID" value="MUH71184.1"/>
    <property type="molecule type" value="Genomic_DNA"/>
</dbReference>
<dbReference type="Gene3D" id="3.40.50.1820">
    <property type="entry name" value="alpha/beta hydrolase"/>
    <property type="match status" value="1"/>
</dbReference>
<dbReference type="PANTHER" id="PTHR43037">
    <property type="entry name" value="UNNAMED PRODUCT-RELATED"/>
    <property type="match status" value="1"/>
</dbReference>
<dbReference type="InterPro" id="IPR010126">
    <property type="entry name" value="Esterase_phb"/>
</dbReference>
<dbReference type="InterPro" id="IPR050955">
    <property type="entry name" value="Plant_Biomass_Hydrol_Est"/>
</dbReference>
<protein>
    <submittedName>
        <fullName evidence="4">PHB depolymerase family esterase</fullName>
    </submittedName>
</protein>
<reference evidence="4 5" key="1">
    <citation type="submission" date="2019-11" db="EMBL/GenBank/DDBJ databases">
        <title>P. haliotis isolates from Z. marina roots.</title>
        <authorList>
            <person name="Cohen M."/>
            <person name="Jospin G."/>
            <person name="Eisen J.A."/>
            <person name="Coil D.A."/>
        </authorList>
    </citation>
    <scope>NUCLEOTIDE SEQUENCE [LARGE SCALE GENOMIC DNA]</scope>
    <source>
        <strain evidence="4 5">UCD-MCMsp1aY</strain>
    </source>
</reference>
<dbReference type="NCBIfam" id="TIGR01840">
    <property type="entry name" value="esterase_phb"/>
    <property type="match status" value="1"/>
</dbReference>
<dbReference type="GO" id="GO:0005576">
    <property type="term" value="C:extracellular region"/>
    <property type="evidence" value="ECO:0007669"/>
    <property type="project" value="InterPro"/>
</dbReference>
<evidence type="ECO:0000256" key="2">
    <source>
        <dbReference type="ARBA" id="ARBA00022801"/>
    </source>
</evidence>
<dbReference type="PROSITE" id="PS51257">
    <property type="entry name" value="PROKAR_LIPOPROTEIN"/>
    <property type="match status" value="1"/>
</dbReference>
<name>A0A6N8F4U8_9GAMM</name>
<feature type="chain" id="PRO_5026693015" evidence="3">
    <location>
        <begin position="23"/>
        <end position="301"/>
    </location>
</feature>
<gene>
    <name evidence="4" type="ORF">GNP35_00980</name>
</gene>
<comment type="caution">
    <text evidence="4">The sequence shown here is derived from an EMBL/GenBank/DDBJ whole genome shotgun (WGS) entry which is preliminary data.</text>
</comment>
<dbReference type="RefSeq" id="WP_155693683.1">
    <property type="nucleotide sequence ID" value="NZ_WOCD01000001.1"/>
</dbReference>
<keyword evidence="2" id="KW-0378">Hydrolase</keyword>
<keyword evidence="1 3" id="KW-0732">Signal</keyword>
<dbReference type="SUPFAM" id="SSF53474">
    <property type="entry name" value="alpha/beta-Hydrolases"/>
    <property type="match status" value="2"/>
</dbReference>
<dbReference type="Proteomes" id="UP000439994">
    <property type="component" value="Unassembled WGS sequence"/>
</dbReference>
<organism evidence="4 5">
    <name type="scientific">Psychrosphaera haliotis</name>
    <dbReference type="NCBI Taxonomy" id="555083"/>
    <lineage>
        <taxon>Bacteria</taxon>
        <taxon>Pseudomonadati</taxon>
        <taxon>Pseudomonadota</taxon>
        <taxon>Gammaproteobacteria</taxon>
        <taxon>Alteromonadales</taxon>
        <taxon>Pseudoalteromonadaceae</taxon>
        <taxon>Psychrosphaera</taxon>
    </lineage>
</organism>
<accession>A0A6N8F4U8</accession>
<dbReference type="GO" id="GO:0016787">
    <property type="term" value="F:hydrolase activity"/>
    <property type="evidence" value="ECO:0007669"/>
    <property type="project" value="UniProtKB-KW"/>
</dbReference>
<feature type="signal peptide" evidence="3">
    <location>
        <begin position="1"/>
        <end position="22"/>
    </location>
</feature>
<dbReference type="OrthoDB" id="5291933at2"/>